<dbReference type="Proteomes" id="UP000664632">
    <property type="component" value="Unassembled WGS sequence"/>
</dbReference>
<keyword evidence="5 8" id="KW-0862">Zinc</keyword>
<evidence type="ECO:0000256" key="8">
    <source>
        <dbReference type="PIRNR" id="PIRNR006113"/>
    </source>
</evidence>
<organism evidence="9 10">
    <name type="scientific">Candidatus Enterococcus ikei</name>
    <dbReference type="NCBI Taxonomy" id="2815326"/>
    <lineage>
        <taxon>Bacteria</taxon>
        <taxon>Bacillati</taxon>
        <taxon>Bacillota</taxon>
        <taxon>Bacilli</taxon>
        <taxon>Lactobacillales</taxon>
        <taxon>Enterococcaceae</taxon>
        <taxon>Enterococcus</taxon>
    </lineage>
</organism>
<evidence type="ECO:0000313" key="9">
    <source>
        <dbReference type="EMBL" id="MBO0439260.1"/>
    </source>
</evidence>
<dbReference type="EMBL" id="JAFLWD010000006">
    <property type="protein sequence ID" value="MBO0439260.1"/>
    <property type="molecule type" value="Genomic_DNA"/>
</dbReference>
<protein>
    <recommendedName>
        <fullName evidence="3 8">6-carboxy-5,6,7,8-tetrahydropterin synthase</fullName>
        <ecNumber evidence="8">4.-.-.-</ecNumber>
    </recommendedName>
</protein>
<proteinExistence type="inferred from homology"/>
<keyword evidence="8" id="KW-0671">Queuosine biosynthesis</keyword>
<comment type="cofactor">
    <cofactor evidence="8">
        <name>Zn(2+)</name>
        <dbReference type="ChEBI" id="CHEBI:29105"/>
    </cofactor>
    <text evidence="8">Binds 1 zinc ion per subunit.</text>
</comment>
<evidence type="ECO:0000313" key="10">
    <source>
        <dbReference type="Proteomes" id="UP000664632"/>
    </source>
</evidence>
<dbReference type="SUPFAM" id="SSF55620">
    <property type="entry name" value="Tetrahydrobiopterin biosynthesis enzymes-like"/>
    <property type="match status" value="1"/>
</dbReference>
<evidence type="ECO:0000256" key="1">
    <source>
        <dbReference type="ARBA" id="ARBA00005061"/>
    </source>
</evidence>
<dbReference type="InterPro" id="IPR007115">
    <property type="entry name" value="6-PTP_synth/QueD"/>
</dbReference>
<comment type="catalytic activity">
    <reaction evidence="7 8">
        <text>7,8-dihydroneopterin 3'-triphosphate + H2O = 6-carboxy-5,6,7,8-tetrahydropterin + triphosphate + acetaldehyde + 2 H(+)</text>
        <dbReference type="Rhea" id="RHEA:27966"/>
        <dbReference type="ChEBI" id="CHEBI:15343"/>
        <dbReference type="ChEBI" id="CHEBI:15377"/>
        <dbReference type="ChEBI" id="CHEBI:15378"/>
        <dbReference type="ChEBI" id="CHEBI:18036"/>
        <dbReference type="ChEBI" id="CHEBI:58462"/>
        <dbReference type="ChEBI" id="CHEBI:61032"/>
        <dbReference type="EC" id="4.1.2.50"/>
    </reaction>
</comment>
<evidence type="ECO:0000256" key="6">
    <source>
        <dbReference type="ARBA" id="ARBA00023239"/>
    </source>
</evidence>
<evidence type="ECO:0000256" key="7">
    <source>
        <dbReference type="ARBA" id="ARBA00048807"/>
    </source>
</evidence>
<keyword evidence="6 8" id="KW-0456">Lyase</keyword>
<dbReference type="Pfam" id="PF01242">
    <property type="entry name" value="PTPS"/>
    <property type="match status" value="1"/>
</dbReference>
<comment type="similarity">
    <text evidence="2 8">Belongs to the PTPS family. QueD subfamily.</text>
</comment>
<comment type="caution">
    <text evidence="9">The sequence shown here is derived from an EMBL/GenBank/DDBJ whole genome shotgun (WGS) entry which is preliminary data.</text>
</comment>
<keyword evidence="10" id="KW-1185">Reference proteome</keyword>
<dbReference type="PIRSF" id="PIRSF006113">
    <property type="entry name" value="PTP_synth"/>
    <property type="match status" value="1"/>
</dbReference>
<evidence type="ECO:0000256" key="2">
    <source>
        <dbReference type="ARBA" id="ARBA00008900"/>
    </source>
</evidence>
<dbReference type="RefSeq" id="WP_207111356.1">
    <property type="nucleotide sequence ID" value="NZ_JAFLWD010000006.1"/>
</dbReference>
<comment type="pathway">
    <text evidence="1 8">Purine metabolism; 7-cyano-7-deazaguanine biosynthesis.</text>
</comment>
<evidence type="ECO:0000256" key="5">
    <source>
        <dbReference type="ARBA" id="ARBA00022833"/>
    </source>
</evidence>
<name>A0ABS3GVH5_9ENTE</name>
<dbReference type="InterPro" id="IPR038418">
    <property type="entry name" value="6-PTP_synth/QueD_sf"/>
</dbReference>
<dbReference type="EC" id="4.-.-.-" evidence="8"/>
<reference evidence="9 10" key="1">
    <citation type="submission" date="2021-03" db="EMBL/GenBank/DDBJ databases">
        <title>Enterococcal diversity collection.</title>
        <authorList>
            <person name="Gilmore M.S."/>
            <person name="Schwartzman J."/>
            <person name="Van Tyne D."/>
            <person name="Martin M."/>
            <person name="Earl A.M."/>
            <person name="Manson A.L."/>
            <person name="Straub T."/>
            <person name="Salamzade R."/>
            <person name="Saavedra J."/>
            <person name="Lebreton F."/>
            <person name="Prichula J."/>
            <person name="Schaufler K."/>
            <person name="Gaca A."/>
            <person name="Sgardioli B."/>
            <person name="Wagenaar J."/>
            <person name="Strong T."/>
        </authorList>
    </citation>
    <scope>NUCLEOTIDE SEQUENCE [LARGE SCALE GENOMIC DNA]</scope>
    <source>
        <strain evidence="9 10">DIV0869a</strain>
    </source>
</reference>
<accession>A0ABS3GVH5</accession>
<gene>
    <name evidence="9" type="primary">queD</name>
    <name evidence="9" type="ORF">JZO69_02655</name>
</gene>
<keyword evidence="4 8" id="KW-0479">Metal-binding</keyword>
<dbReference type="PANTHER" id="PTHR12589">
    <property type="entry name" value="PYRUVOYL TETRAHYDROBIOPTERIN SYNTHASE"/>
    <property type="match status" value="1"/>
</dbReference>
<evidence type="ECO:0000256" key="4">
    <source>
        <dbReference type="ARBA" id="ARBA00022723"/>
    </source>
</evidence>
<dbReference type="NCBIfam" id="TIGR03367">
    <property type="entry name" value="queuosine_QueD"/>
    <property type="match status" value="1"/>
</dbReference>
<sequence>MIITKIFQFDMAHMLDGHDGKCRNLHGHTYKLKTGIKGELIQKGPQKGMVMDYGEIKDIVNENILSKMDHAYIFDKNSNVESEISSILIKNNQKVYCFDERTTAENLSKHIYKILKGKIPNLIFVEVFETPSSSAYFGDYNE</sequence>
<dbReference type="Gene3D" id="3.30.479.10">
    <property type="entry name" value="6-pyruvoyl tetrahydropterin synthase/QueD"/>
    <property type="match status" value="1"/>
</dbReference>
<dbReference type="PANTHER" id="PTHR12589:SF7">
    <property type="entry name" value="6-PYRUVOYL TETRAHYDROBIOPTERIN SYNTHASE"/>
    <property type="match status" value="1"/>
</dbReference>
<evidence type="ECO:0000256" key="3">
    <source>
        <dbReference type="ARBA" id="ARBA00018141"/>
    </source>
</evidence>